<sequence length="399" mass="40112">MGPEQLRSARWDITLVFFVHGAVYANWVPRIPLIKRELGLGDGSLGLALLGAPVGVVLAVRAASWTTARWGSRAVTRGASLATCASLVPIGVAWNLGSLMAALLVMGASLGLMDVAMNAQGVVVERGYKRPIMSSLHGSYSVGALVGALAGSGAAHFAVRPVAHFAVASAVLGTVVWFGSRRLLRDDGELSQDQPSGGGGRLFRGYAAVMLLGVVGLCSFVGEGAVADWSAVYLREDLSVSAGQAGLGYAGCAIAMAVGRLSGDRLVARFGPVTVLRVGALVAGLGLGLGLLARNQPVAIAGFTLFGLGIAPVAPITFSAAGNLPDVPSATAISRVTGIGYLGFLAGPPLIGLVAEVAGLGWALVIPAGLAAVMVLLAGATAPARAGSEDGAGEAACER</sequence>
<feature type="transmembrane region" description="Helical" evidence="5">
    <location>
        <begin position="205"/>
        <end position="222"/>
    </location>
</feature>
<dbReference type="SUPFAM" id="SSF103473">
    <property type="entry name" value="MFS general substrate transporter"/>
    <property type="match status" value="1"/>
</dbReference>
<keyword evidence="3 5" id="KW-1133">Transmembrane helix</keyword>
<comment type="subcellular location">
    <subcellularLocation>
        <location evidence="1">Cell membrane</location>
        <topology evidence="1">Multi-pass membrane protein</topology>
    </subcellularLocation>
</comment>
<dbReference type="InterPro" id="IPR020846">
    <property type="entry name" value="MFS_dom"/>
</dbReference>
<feature type="transmembrane region" description="Helical" evidence="5">
    <location>
        <begin position="12"/>
        <end position="31"/>
    </location>
</feature>
<dbReference type="PANTHER" id="PTHR23514">
    <property type="entry name" value="BYPASS OF STOP CODON PROTEIN 6"/>
    <property type="match status" value="1"/>
</dbReference>
<evidence type="ECO:0000313" key="8">
    <source>
        <dbReference type="Proteomes" id="UP000641932"/>
    </source>
</evidence>
<gene>
    <name evidence="7" type="ORF">GCM10012280_17510</name>
</gene>
<dbReference type="InterPro" id="IPR036259">
    <property type="entry name" value="MFS_trans_sf"/>
</dbReference>
<dbReference type="EMBL" id="BMMS01000006">
    <property type="protein sequence ID" value="GGO84922.1"/>
    <property type="molecule type" value="Genomic_DNA"/>
</dbReference>
<evidence type="ECO:0000256" key="5">
    <source>
        <dbReference type="SAM" id="Phobius"/>
    </source>
</evidence>
<feature type="transmembrane region" description="Helical" evidence="5">
    <location>
        <begin position="357"/>
        <end position="378"/>
    </location>
</feature>
<dbReference type="Pfam" id="PF07690">
    <property type="entry name" value="MFS_1"/>
    <property type="match status" value="1"/>
</dbReference>
<feature type="transmembrane region" description="Helical" evidence="5">
    <location>
        <begin position="140"/>
        <end position="159"/>
    </location>
</feature>
<evidence type="ECO:0000256" key="3">
    <source>
        <dbReference type="ARBA" id="ARBA00022989"/>
    </source>
</evidence>
<evidence type="ECO:0000259" key="6">
    <source>
        <dbReference type="PROSITE" id="PS50850"/>
    </source>
</evidence>
<protein>
    <submittedName>
        <fullName evidence="7">MFS transporter</fullName>
    </submittedName>
</protein>
<dbReference type="AlphaFoldDB" id="A0A917ZJU2"/>
<evidence type="ECO:0000256" key="1">
    <source>
        <dbReference type="ARBA" id="ARBA00004651"/>
    </source>
</evidence>
<accession>A0A917ZJU2</accession>
<dbReference type="GO" id="GO:0022857">
    <property type="term" value="F:transmembrane transporter activity"/>
    <property type="evidence" value="ECO:0007669"/>
    <property type="project" value="InterPro"/>
</dbReference>
<feature type="transmembrane region" description="Helical" evidence="5">
    <location>
        <begin position="299"/>
        <end position="320"/>
    </location>
</feature>
<feature type="transmembrane region" description="Helical" evidence="5">
    <location>
        <begin position="43"/>
        <end position="62"/>
    </location>
</feature>
<feature type="domain" description="Major facilitator superfamily (MFS) profile" evidence="6">
    <location>
        <begin position="208"/>
        <end position="399"/>
    </location>
</feature>
<organism evidence="7 8">
    <name type="scientific">Wenjunlia tyrosinilytica</name>
    <dbReference type="NCBI Taxonomy" id="1544741"/>
    <lineage>
        <taxon>Bacteria</taxon>
        <taxon>Bacillati</taxon>
        <taxon>Actinomycetota</taxon>
        <taxon>Actinomycetes</taxon>
        <taxon>Kitasatosporales</taxon>
        <taxon>Streptomycetaceae</taxon>
        <taxon>Wenjunlia</taxon>
    </lineage>
</organism>
<evidence type="ECO:0000313" key="7">
    <source>
        <dbReference type="EMBL" id="GGO84922.1"/>
    </source>
</evidence>
<feature type="transmembrane region" description="Helical" evidence="5">
    <location>
        <begin position="165"/>
        <end position="184"/>
    </location>
</feature>
<dbReference type="PROSITE" id="PS50850">
    <property type="entry name" value="MFS"/>
    <property type="match status" value="1"/>
</dbReference>
<feature type="transmembrane region" description="Helical" evidence="5">
    <location>
        <begin position="332"/>
        <end position="351"/>
    </location>
</feature>
<comment type="caution">
    <text evidence="7">The sequence shown here is derived from an EMBL/GenBank/DDBJ whole genome shotgun (WGS) entry which is preliminary data.</text>
</comment>
<feature type="transmembrane region" description="Helical" evidence="5">
    <location>
        <begin position="100"/>
        <end position="119"/>
    </location>
</feature>
<keyword evidence="4 5" id="KW-0472">Membrane</keyword>
<dbReference type="InterPro" id="IPR011701">
    <property type="entry name" value="MFS"/>
</dbReference>
<keyword evidence="8" id="KW-1185">Reference proteome</keyword>
<dbReference type="Gene3D" id="1.20.1250.20">
    <property type="entry name" value="MFS general substrate transporter like domains"/>
    <property type="match status" value="1"/>
</dbReference>
<proteinExistence type="predicted"/>
<name>A0A917ZJU2_9ACTN</name>
<dbReference type="Proteomes" id="UP000641932">
    <property type="component" value="Unassembled WGS sequence"/>
</dbReference>
<feature type="transmembrane region" description="Helical" evidence="5">
    <location>
        <begin position="74"/>
        <end position="94"/>
    </location>
</feature>
<reference evidence="7" key="2">
    <citation type="submission" date="2020-09" db="EMBL/GenBank/DDBJ databases">
        <authorList>
            <person name="Sun Q."/>
            <person name="Zhou Y."/>
        </authorList>
    </citation>
    <scope>NUCLEOTIDE SEQUENCE</scope>
    <source>
        <strain evidence="7">CGMCC 4.7201</strain>
    </source>
</reference>
<dbReference type="InterPro" id="IPR051788">
    <property type="entry name" value="MFS_Transporter"/>
</dbReference>
<dbReference type="CDD" id="cd17393">
    <property type="entry name" value="MFS_MosC_like"/>
    <property type="match status" value="1"/>
</dbReference>
<evidence type="ECO:0000256" key="2">
    <source>
        <dbReference type="ARBA" id="ARBA00022692"/>
    </source>
</evidence>
<evidence type="ECO:0000256" key="4">
    <source>
        <dbReference type="ARBA" id="ARBA00023136"/>
    </source>
</evidence>
<reference evidence="7" key="1">
    <citation type="journal article" date="2014" name="Int. J. Syst. Evol. Microbiol.">
        <title>Complete genome sequence of Corynebacterium casei LMG S-19264T (=DSM 44701T), isolated from a smear-ripened cheese.</title>
        <authorList>
            <consortium name="US DOE Joint Genome Institute (JGI-PGF)"/>
            <person name="Walter F."/>
            <person name="Albersmeier A."/>
            <person name="Kalinowski J."/>
            <person name="Ruckert C."/>
        </authorList>
    </citation>
    <scope>NUCLEOTIDE SEQUENCE</scope>
    <source>
        <strain evidence="7">CGMCC 4.7201</strain>
    </source>
</reference>
<dbReference type="PANTHER" id="PTHR23514:SF13">
    <property type="entry name" value="INNER MEMBRANE PROTEIN YBJJ"/>
    <property type="match status" value="1"/>
</dbReference>
<keyword evidence="2 5" id="KW-0812">Transmembrane</keyword>
<feature type="transmembrane region" description="Helical" evidence="5">
    <location>
        <begin position="274"/>
        <end position="293"/>
    </location>
</feature>
<dbReference type="GO" id="GO:0005886">
    <property type="term" value="C:plasma membrane"/>
    <property type="evidence" value="ECO:0007669"/>
    <property type="project" value="UniProtKB-SubCell"/>
</dbReference>
<dbReference type="RefSeq" id="WP_189130966.1">
    <property type="nucleotide sequence ID" value="NZ_BMMS01000006.1"/>
</dbReference>